<sequence>MLLKLHSLLFFLPLLTPLHAAETAAPATKDSTIYRSTVSCPACPDRNCYKCTLGHNDTLVANTGGLAYLRWLVGFDLPAGVRPAAVTACTVQFPAFVAPVSAAFNVTVSSAVSADWDEDTVSGENAPDAGAVLSTVQVAAGANLPALDATGACRGASEDGAFSIYVGTVFGRMEVWSKDSGNPAILHVSYDDGVCSA</sequence>
<dbReference type="OrthoDB" id="5555675at2759"/>
<evidence type="ECO:0000256" key="3">
    <source>
        <dbReference type="ARBA" id="ARBA00022729"/>
    </source>
</evidence>
<name>Q0CPF6_ASPTN</name>
<reference evidence="7" key="1">
    <citation type="submission" date="2005-09" db="EMBL/GenBank/DDBJ databases">
        <title>Annotation of the Aspergillus terreus NIH2624 genome.</title>
        <authorList>
            <person name="Birren B.W."/>
            <person name="Lander E.S."/>
            <person name="Galagan J.E."/>
            <person name="Nusbaum C."/>
            <person name="Devon K."/>
            <person name="Henn M."/>
            <person name="Ma L.-J."/>
            <person name="Jaffe D.B."/>
            <person name="Butler J."/>
            <person name="Alvarez P."/>
            <person name="Gnerre S."/>
            <person name="Grabherr M."/>
            <person name="Kleber M."/>
            <person name="Mauceli E.W."/>
            <person name="Brockman W."/>
            <person name="Rounsley S."/>
            <person name="Young S.K."/>
            <person name="LaButti K."/>
            <person name="Pushparaj V."/>
            <person name="DeCaprio D."/>
            <person name="Crawford M."/>
            <person name="Koehrsen M."/>
            <person name="Engels R."/>
            <person name="Montgomery P."/>
            <person name="Pearson M."/>
            <person name="Howarth C."/>
            <person name="Larson L."/>
            <person name="Luoma S."/>
            <person name="White J."/>
            <person name="Alvarado L."/>
            <person name="Kodira C.D."/>
            <person name="Zeng Q."/>
            <person name="Oleary S."/>
            <person name="Yandava C."/>
            <person name="Denning D.W."/>
            <person name="Nierman W.C."/>
            <person name="Milne T."/>
            <person name="Madden K."/>
        </authorList>
    </citation>
    <scope>NUCLEOTIDE SEQUENCE [LARGE SCALE GENOMIC DNA]</scope>
    <source>
        <strain evidence="7">NIH 2624 / FGSC A1156</strain>
    </source>
</reference>
<feature type="signal peptide" evidence="4">
    <location>
        <begin position="1"/>
        <end position="20"/>
    </location>
</feature>
<protein>
    <recommendedName>
        <fullName evidence="5">Carbohydrate-binding module family 96 domain-containing protein</fullName>
    </recommendedName>
</protein>
<dbReference type="GO" id="GO:0005576">
    <property type="term" value="C:extracellular region"/>
    <property type="evidence" value="ECO:0007669"/>
    <property type="project" value="UniProtKB-SubCell"/>
</dbReference>
<gene>
    <name evidence="6" type="ORF">ATEG_04428</name>
</gene>
<proteinExistence type="predicted"/>
<dbReference type="InterPro" id="IPR055372">
    <property type="entry name" value="CBM96"/>
</dbReference>
<keyword evidence="3 4" id="KW-0732">Signal</keyword>
<dbReference type="HOGENOM" id="CLU_100634_0_0_1"/>
<dbReference type="RefSeq" id="XP_001213606.1">
    <property type="nucleotide sequence ID" value="XM_001213606.1"/>
</dbReference>
<dbReference type="GeneID" id="4319939"/>
<evidence type="ECO:0000313" key="6">
    <source>
        <dbReference type="EMBL" id="EAU34875.1"/>
    </source>
</evidence>
<dbReference type="Pfam" id="PF24517">
    <property type="entry name" value="CBM96"/>
    <property type="match status" value="1"/>
</dbReference>
<evidence type="ECO:0000313" key="7">
    <source>
        <dbReference type="Proteomes" id="UP000007963"/>
    </source>
</evidence>
<dbReference type="eggNOG" id="ENOG502S5NH">
    <property type="taxonomic scope" value="Eukaryota"/>
</dbReference>
<organism evidence="6 7">
    <name type="scientific">Aspergillus terreus (strain NIH 2624 / FGSC A1156)</name>
    <dbReference type="NCBI Taxonomy" id="341663"/>
    <lineage>
        <taxon>Eukaryota</taxon>
        <taxon>Fungi</taxon>
        <taxon>Dikarya</taxon>
        <taxon>Ascomycota</taxon>
        <taxon>Pezizomycotina</taxon>
        <taxon>Eurotiomycetes</taxon>
        <taxon>Eurotiomycetidae</taxon>
        <taxon>Eurotiales</taxon>
        <taxon>Aspergillaceae</taxon>
        <taxon>Aspergillus</taxon>
        <taxon>Aspergillus subgen. Circumdati</taxon>
    </lineage>
</organism>
<keyword evidence="2" id="KW-0964">Secreted</keyword>
<evidence type="ECO:0000259" key="5">
    <source>
        <dbReference type="Pfam" id="PF24517"/>
    </source>
</evidence>
<evidence type="ECO:0000256" key="4">
    <source>
        <dbReference type="SAM" id="SignalP"/>
    </source>
</evidence>
<evidence type="ECO:0000256" key="1">
    <source>
        <dbReference type="ARBA" id="ARBA00004613"/>
    </source>
</evidence>
<evidence type="ECO:0000256" key="2">
    <source>
        <dbReference type="ARBA" id="ARBA00022525"/>
    </source>
</evidence>
<accession>Q0CPF6</accession>
<dbReference type="EMBL" id="CH476599">
    <property type="protein sequence ID" value="EAU34875.1"/>
    <property type="molecule type" value="Genomic_DNA"/>
</dbReference>
<dbReference type="AlphaFoldDB" id="Q0CPF6"/>
<feature type="chain" id="PRO_5004170478" description="Carbohydrate-binding module family 96 domain-containing protein" evidence="4">
    <location>
        <begin position="21"/>
        <end position="197"/>
    </location>
</feature>
<dbReference type="OMA" id="NCYKCTL"/>
<feature type="domain" description="Carbohydrate-binding module family 96" evidence="5">
    <location>
        <begin position="69"/>
        <end position="181"/>
    </location>
</feature>
<comment type="subcellular location">
    <subcellularLocation>
        <location evidence="1">Secreted</location>
    </subcellularLocation>
</comment>
<dbReference type="Proteomes" id="UP000007963">
    <property type="component" value="Unassembled WGS sequence"/>
</dbReference>
<dbReference type="VEuPathDB" id="FungiDB:ATEG_04428"/>